<feature type="compositionally biased region" description="Polar residues" evidence="1">
    <location>
        <begin position="196"/>
        <end position="206"/>
    </location>
</feature>
<evidence type="ECO:0000313" key="4">
    <source>
        <dbReference type="EMBL" id="MFA0570189.1"/>
    </source>
</evidence>
<feature type="domain" description="Type II secretion system protein GspB C-terminal" evidence="3">
    <location>
        <begin position="233"/>
        <end position="292"/>
    </location>
</feature>
<evidence type="ECO:0000256" key="1">
    <source>
        <dbReference type="SAM" id="MobiDB-lite"/>
    </source>
</evidence>
<gene>
    <name evidence="4" type="ORF">AB4566_18145</name>
</gene>
<organism evidence="4 5">
    <name type="scientific">Vibrio gallaecicus</name>
    <dbReference type="NCBI Taxonomy" id="552386"/>
    <lineage>
        <taxon>Bacteria</taxon>
        <taxon>Pseudomonadati</taxon>
        <taxon>Pseudomonadota</taxon>
        <taxon>Gammaproteobacteria</taxon>
        <taxon>Vibrionales</taxon>
        <taxon>Vibrionaceae</taxon>
        <taxon>Vibrio</taxon>
    </lineage>
</organism>
<feature type="region of interest" description="Disordered" evidence="1">
    <location>
        <begin position="151"/>
        <end position="174"/>
    </location>
</feature>
<dbReference type="EMBL" id="JBFRUW010000070">
    <property type="protein sequence ID" value="MFA0570189.1"/>
    <property type="molecule type" value="Genomic_DNA"/>
</dbReference>
<keyword evidence="2" id="KW-0472">Membrane</keyword>
<keyword evidence="2" id="KW-1133">Transmembrane helix</keyword>
<feature type="transmembrane region" description="Helical" evidence="2">
    <location>
        <begin position="49"/>
        <end position="70"/>
    </location>
</feature>
<dbReference type="Proteomes" id="UP001570417">
    <property type="component" value="Unassembled WGS sequence"/>
</dbReference>
<accession>A0ABV4NGA8</accession>
<keyword evidence="5" id="KW-1185">Reference proteome</keyword>
<dbReference type="Pfam" id="PF16537">
    <property type="entry name" value="T2SSB"/>
    <property type="match status" value="1"/>
</dbReference>
<feature type="region of interest" description="Disordered" evidence="1">
    <location>
        <begin position="196"/>
        <end position="217"/>
    </location>
</feature>
<reference evidence="4 5" key="1">
    <citation type="journal article" date="2024" name="ISME J.">
        <title>Tailless and filamentous prophages are predominant in marine Vibrio.</title>
        <authorList>
            <person name="Steensen K."/>
            <person name="Seneca J."/>
            <person name="Bartlau N."/>
            <person name="Yu X.A."/>
            <person name="Hussain F.A."/>
            <person name="Polz M.F."/>
        </authorList>
    </citation>
    <scope>NUCLEOTIDE SEQUENCE [LARGE SCALE GENOMIC DNA]</scope>
    <source>
        <strain evidence="4 5">10N.222.51.A1</strain>
    </source>
</reference>
<evidence type="ECO:0000256" key="2">
    <source>
        <dbReference type="SAM" id="Phobius"/>
    </source>
</evidence>
<name>A0ABV4NGA8_9VIBR</name>
<sequence>MSQIMDALKQSELRKPGLQQSTFHSAGEPVDQFQASPTHPNKTKSTSKLLLCSLLVVPSVLVIGALYYQWQEDKAPVMEMESRELQQVRVEPEGASLFSVRPAMLAQDLKPLIRQIEYSETRIVSRVASKEDETGLQESSHLIAQAEPLEASEVAPNSRFDQPNPRLIEPNEPELDLGDIDLTEFSPELALTIESILQDSTNNRDSGSSDDRGNAESSAIDFESNTHLFSGSLPKLNLQTHMYSSDQTKRWVKVNGKDRYVGDWIANGVQLIEIKPQSIIIEYQQELIEIPALYEWQG</sequence>
<dbReference type="InterPro" id="IPR032389">
    <property type="entry name" value="GspB_C"/>
</dbReference>
<comment type="caution">
    <text evidence="4">The sequence shown here is derived from an EMBL/GenBank/DDBJ whole genome shotgun (WGS) entry which is preliminary data.</text>
</comment>
<keyword evidence="2" id="KW-0812">Transmembrane</keyword>
<dbReference type="RefSeq" id="WP_372267573.1">
    <property type="nucleotide sequence ID" value="NZ_JBFRUW010000070.1"/>
</dbReference>
<evidence type="ECO:0000259" key="3">
    <source>
        <dbReference type="Pfam" id="PF16537"/>
    </source>
</evidence>
<evidence type="ECO:0000313" key="5">
    <source>
        <dbReference type="Proteomes" id="UP001570417"/>
    </source>
</evidence>
<protein>
    <submittedName>
        <fullName evidence="4">General secretion pathway protein GspB</fullName>
    </submittedName>
</protein>
<proteinExistence type="predicted"/>